<evidence type="ECO:0000313" key="1">
    <source>
        <dbReference type="EMBL" id="QJA48042.1"/>
    </source>
</evidence>
<proteinExistence type="predicted"/>
<name>A0A6H1ZKP2_9ZZZZ</name>
<dbReference type="AlphaFoldDB" id="A0A6H1ZKP2"/>
<organism evidence="1">
    <name type="scientific">viral metagenome</name>
    <dbReference type="NCBI Taxonomy" id="1070528"/>
    <lineage>
        <taxon>unclassified sequences</taxon>
        <taxon>metagenomes</taxon>
        <taxon>organismal metagenomes</taxon>
    </lineage>
</organism>
<dbReference type="EMBL" id="MT144068">
    <property type="protein sequence ID" value="QJA48042.1"/>
    <property type="molecule type" value="Genomic_DNA"/>
</dbReference>
<accession>A0A6H1ZKP2</accession>
<dbReference type="EMBL" id="MT144656">
    <property type="protein sequence ID" value="QJH96600.1"/>
    <property type="molecule type" value="Genomic_DNA"/>
</dbReference>
<gene>
    <name evidence="1" type="ORF">TM448A00811_0024</name>
    <name evidence="2" type="ORF">TM448B00775_0025</name>
</gene>
<protein>
    <submittedName>
        <fullName evidence="1">Uncharacterized protein</fullName>
    </submittedName>
</protein>
<sequence length="76" mass="8666">MVGFETMITIEPIFDFDMVLVDYIRRGNPKWVNIGADSGGHKLPEPPAGKVRELIAELLKFTEVKLKKNLNRILNK</sequence>
<evidence type="ECO:0000313" key="2">
    <source>
        <dbReference type="EMBL" id="QJH96600.1"/>
    </source>
</evidence>
<reference evidence="1" key="1">
    <citation type="submission" date="2020-03" db="EMBL/GenBank/DDBJ databases">
        <title>The deep terrestrial virosphere.</title>
        <authorList>
            <person name="Holmfeldt K."/>
            <person name="Nilsson E."/>
            <person name="Simone D."/>
            <person name="Lopez-Fernandez M."/>
            <person name="Wu X."/>
            <person name="de Brujin I."/>
            <person name="Lundin D."/>
            <person name="Andersson A."/>
            <person name="Bertilsson S."/>
            <person name="Dopson M."/>
        </authorList>
    </citation>
    <scope>NUCLEOTIDE SEQUENCE</scope>
    <source>
        <strain evidence="1">TM448A00811</strain>
        <strain evidence="2">TM448B00775</strain>
    </source>
</reference>